<organism evidence="1 2">
    <name type="scientific">Georgenia soli</name>
    <dbReference type="NCBI Taxonomy" id="638953"/>
    <lineage>
        <taxon>Bacteria</taxon>
        <taxon>Bacillati</taxon>
        <taxon>Actinomycetota</taxon>
        <taxon>Actinomycetes</taxon>
        <taxon>Micrococcales</taxon>
        <taxon>Bogoriellaceae</taxon>
        <taxon>Georgenia</taxon>
    </lineage>
</organism>
<accession>A0A2A9EJ46</accession>
<reference evidence="1 2" key="1">
    <citation type="submission" date="2017-10" db="EMBL/GenBank/DDBJ databases">
        <title>Sequencing the genomes of 1000 actinobacteria strains.</title>
        <authorList>
            <person name="Klenk H.-P."/>
        </authorList>
    </citation>
    <scope>NUCLEOTIDE SEQUENCE [LARGE SCALE GENOMIC DNA]</scope>
    <source>
        <strain evidence="1 2">DSM 21838</strain>
    </source>
</reference>
<proteinExistence type="predicted"/>
<sequence length="150" mass="16498">MSDRDLPLRLEALADEMADVAARARAVGQELLRAGEQTPWASVAADSFREDLARTAADTERTVSLVRALETDLRTQAQEVRETFALIDAAREWVAEQAESARGLLRRAWDGVVDVLTGDVDRARWVIDVAGAGRDDLDPGWLDAARALRD</sequence>
<name>A0A2A9EJ46_9MICO</name>
<protein>
    <submittedName>
        <fullName evidence="1">Uncharacterized protein</fullName>
    </submittedName>
</protein>
<dbReference type="OrthoDB" id="3684067at2"/>
<comment type="caution">
    <text evidence="1">The sequence shown here is derived from an EMBL/GenBank/DDBJ whole genome shotgun (WGS) entry which is preliminary data.</text>
</comment>
<evidence type="ECO:0000313" key="1">
    <source>
        <dbReference type="EMBL" id="PFG38928.1"/>
    </source>
</evidence>
<dbReference type="AlphaFoldDB" id="A0A2A9EJ46"/>
<gene>
    <name evidence="1" type="ORF">ATJ97_1420</name>
</gene>
<keyword evidence="2" id="KW-1185">Reference proteome</keyword>
<dbReference type="RefSeq" id="WP_143426899.1">
    <property type="nucleotide sequence ID" value="NZ_PDJI01000004.1"/>
</dbReference>
<dbReference type="EMBL" id="PDJI01000004">
    <property type="protein sequence ID" value="PFG38928.1"/>
    <property type="molecule type" value="Genomic_DNA"/>
</dbReference>
<evidence type="ECO:0000313" key="2">
    <source>
        <dbReference type="Proteomes" id="UP000222106"/>
    </source>
</evidence>
<dbReference type="Proteomes" id="UP000222106">
    <property type="component" value="Unassembled WGS sequence"/>
</dbReference>